<evidence type="ECO:0000259" key="2">
    <source>
        <dbReference type="PROSITE" id="PS50911"/>
    </source>
</evidence>
<dbReference type="PROSITE" id="PS50911">
    <property type="entry name" value="CHAP"/>
    <property type="match status" value="1"/>
</dbReference>
<dbReference type="AlphaFoldDB" id="A0A2T4Q1C9"/>
<gene>
    <name evidence="3" type="ORF">BU085_04975</name>
</gene>
<dbReference type="SUPFAM" id="SSF54001">
    <property type="entry name" value="Cysteine proteinases"/>
    <property type="match status" value="1"/>
</dbReference>
<reference evidence="3 4" key="1">
    <citation type="journal article" date="2016" name="Front. Microbiol.">
        <title>Comprehensive Phylogenetic Analysis of Bovine Non-aureus Staphylococci Species Based on Whole-Genome Sequencing.</title>
        <authorList>
            <person name="Naushad S."/>
            <person name="Barkema H.W."/>
            <person name="Luby C."/>
            <person name="Condas L.A."/>
            <person name="Nobrega D.B."/>
            <person name="Carson D.A."/>
            <person name="De Buck J."/>
        </authorList>
    </citation>
    <scope>NUCLEOTIDE SEQUENCE [LARGE SCALE GENOMIC DNA]</scope>
    <source>
        <strain evidence="3 4">SNUC 2993</strain>
    </source>
</reference>
<evidence type="ECO:0000256" key="1">
    <source>
        <dbReference type="SAM" id="SignalP"/>
    </source>
</evidence>
<accession>A0A2T4Q1C9</accession>
<comment type="caution">
    <text evidence="3">The sequence shown here is derived from an EMBL/GenBank/DDBJ whole genome shotgun (WGS) entry which is preliminary data.</text>
</comment>
<dbReference type="Gene3D" id="3.90.1720.10">
    <property type="entry name" value="endopeptidase domain like (from Nostoc punctiforme)"/>
    <property type="match status" value="1"/>
</dbReference>
<feature type="chain" id="PRO_5015505574" evidence="1">
    <location>
        <begin position="19"/>
        <end position="158"/>
    </location>
</feature>
<name>A0A2T4Q1C9_STAWA</name>
<keyword evidence="1" id="KW-0732">Signal</keyword>
<feature type="domain" description="Peptidase C51" evidence="2">
    <location>
        <begin position="27"/>
        <end position="150"/>
    </location>
</feature>
<dbReference type="RefSeq" id="WP_002450615.1">
    <property type="nucleotide sequence ID" value="NZ_CP054017.1"/>
</dbReference>
<protein>
    <submittedName>
        <fullName evidence="3">CHAP domain-containing protein</fullName>
    </submittedName>
</protein>
<dbReference type="EMBL" id="PZEV01000012">
    <property type="protein sequence ID" value="PTI51478.1"/>
    <property type="molecule type" value="Genomic_DNA"/>
</dbReference>
<organism evidence="3 4">
    <name type="scientific">Staphylococcus warneri</name>
    <dbReference type="NCBI Taxonomy" id="1292"/>
    <lineage>
        <taxon>Bacteria</taxon>
        <taxon>Bacillati</taxon>
        <taxon>Bacillota</taxon>
        <taxon>Bacilli</taxon>
        <taxon>Bacillales</taxon>
        <taxon>Staphylococcaceae</taxon>
        <taxon>Staphylococcus</taxon>
    </lineage>
</organism>
<dbReference type="InterPro" id="IPR007921">
    <property type="entry name" value="CHAP_dom"/>
</dbReference>
<sequence length="158" mass="18709">MKKSIVWMLFITISLTLAAIFDGLNNQDMTEPKNHLFDFNPMKYNTYQKGQCTYYVFDKVREDHHQIANSWHDAKDWAKNAKKDQYKVNQHPKEGSILQTTEGKYGHVAYIEKVNEDQSLYISEMNFKKPYEISNRTIPANDVDQYQYIHPKENQHIS</sequence>
<proteinExistence type="predicted"/>
<evidence type="ECO:0000313" key="3">
    <source>
        <dbReference type="EMBL" id="PTI51478.1"/>
    </source>
</evidence>
<dbReference type="Proteomes" id="UP000240717">
    <property type="component" value="Unassembled WGS sequence"/>
</dbReference>
<evidence type="ECO:0000313" key="4">
    <source>
        <dbReference type="Proteomes" id="UP000240717"/>
    </source>
</evidence>
<dbReference type="STRING" id="1194526.A284_07640"/>
<dbReference type="InterPro" id="IPR038765">
    <property type="entry name" value="Papain-like_cys_pep_sf"/>
</dbReference>
<feature type="signal peptide" evidence="1">
    <location>
        <begin position="1"/>
        <end position="18"/>
    </location>
</feature>
<dbReference type="Pfam" id="PF05257">
    <property type="entry name" value="CHAP"/>
    <property type="match status" value="1"/>
</dbReference>